<protein>
    <submittedName>
        <fullName evidence="1">Uncharacterized protein</fullName>
    </submittedName>
</protein>
<name>A0A8J8C5E4_9EURY</name>
<evidence type="ECO:0000313" key="2">
    <source>
        <dbReference type="Proteomes" id="UP000766550"/>
    </source>
</evidence>
<dbReference type="AlphaFoldDB" id="A0A8J8C5E4"/>
<dbReference type="RefSeq" id="WP_162319351.1">
    <property type="nucleotide sequence ID" value="NZ_JAHQXF010000004.1"/>
</dbReference>
<proteinExistence type="predicted"/>
<gene>
    <name evidence="1" type="ORF">KTS45_18655</name>
</gene>
<dbReference type="Proteomes" id="UP000766550">
    <property type="component" value="Unassembled WGS sequence"/>
</dbReference>
<comment type="caution">
    <text evidence="1">The sequence shown here is derived from an EMBL/GenBank/DDBJ whole genome shotgun (WGS) entry which is preliminary data.</text>
</comment>
<keyword evidence="2" id="KW-1185">Reference proteome</keyword>
<evidence type="ECO:0000313" key="1">
    <source>
        <dbReference type="EMBL" id="MBV0926232.1"/>
    </source>
</evidence>
<organism evidence="1 2">
    <name type="scientific">Haloarcula limicola</name>
    <dbReference type="NCBI Taxonomy" id="1429915"/>
    <lineage>
        <taxon>Archaea</taxon>
        <taxon>Methanobacteriati</taxon>
        <taxon>Methanobacteriota</taxon>
        <taxon>Stenosarchaea group</taxon>
        <taxon>Halobacteria</taxon>
        <taxon>Halobacteriales</taxon>
        <taxon>Haloarculaceae</taxon>
        <taxon>Haloarcula</taxon>
    </lineage>
</organism>
<dbReference type="EMBL" id="JAHQXF010000004">
    <property type="protein sequence ID" value="MBV0926232.1"/>
    <property type="molecule type" value="Genomic_DNA"/>
</dbReference>
<reference evidence="1 2" key="1">
    <citation type="submission" date="2021-06" db="EMBL/GenBank/DDBJ databases">
        <title>New haloarchaea isolates fom saline soil.</title>
        <authorList>
            <person name="Duran-Viseras A."/>
            <person name="Sanchez-Porro C.S."/>
            <person name="Ventosa A."/>
        </authorList>
    </citation>
    <scope>NUCLEOTIDE SEQUENCE [LARGE SCALE GENOMIC DNA]</scope>
    <source>
        <strain evidence="1 2">JCM 183640</strain>
    </source>
</reference>
<sequence length="304" mass="34931">MPRFNEDKYREEVLAEFLESEFYPNVATYSERVSSAEKQKAGHDAKVEFDWLSDPVIVDEKAQNSDKWINDPSHTFVMEIFGESWVDAGEPDGNIGWFVNPENETEYYVLVWLPDVSLFKITQGIDDYPYLRYQPASAVDFEPEMISEAVQSDLHHLMDDSIGEYRVELTTDVIQAFQSAVEPIPEILAIRDEADYGEWYYEPGHIYEAKIAIVEKERIKETLAEDGLTREILLEKGLRAIKDETVDVDSEKARYIKRSSGKQSGSGDGENPIILVVEYDTYHDIADKTLHYANGSWSEDVRLF</sequence>
<accession>A0A8J8C5E4</accession>